<dbReference type="InterPro" id="IPR036259">
    <property type="entry name" value="MFS_trans_sf"/>
</dbReference>
<accession>A0A7X4GLB4</accession>
<evidence type="ECO:0000313" key="3">
    <source>
        <dbReference type="Proteomes" id="UP000465810"/>
    </source>
</evidence>
<evidence type="ECO:0000313" key="2">
    <source>
        <dbReference type="EMBL" id="MYM00356.1"/>
    </source>
</evidence>
<dbReference type="PANTHER" id="PTHR34980">
    <property type="entry name" value="INNER MEMBRANE PROTEIN-RELATED-RELATED"/>
    <property type="match status" value="1"/>
</dbReference>
<evidence type="ECO:0000256" key="1">
    <source>
        <dbReference type="SAM" id="Phobius"/>
    </source>
</evidence>
<organism evidence="2 3">
    <name type="scientific">Novosphingobium silvae</name>
    <dbReference type="NCBI Taxonomy" id="2692619"/>
    <lineage>
        <taxon>Bacteria</taxon>
        <taxon>Pseudomonadati</taxon>
        <taxon>Pseudomonadota</taxon>
        <taxon>Alphaproteobacteria</taxon>
        <taxon>Sphingomonadales</taxon>
        <taxon>Sphingomonadaceae</taxon>
        <taxon>Novosphingobium</taxon>
    </lineage>
</organism>
<feature type="transmembrane region" description="Helical" evidence="1">
    <location>
        <begin position="23"/>
        <end position="45"/>
    </location>
</feature>
<feature type="transmembrane region" description="Helical" evidence="1">
    <location>
        <begin position="82"/>
        <end position="104"/>
    </location>
</feature>
<keyword evidence="1" id="KW-0472">Membrane</keyword>
<keyword evidence="1" id="KW-1133">Transmembrane helix</keyword>
<protein>
    <submittedName>
        <fullName evidence="2">DUF805 domain-containing protein</fullName>
    </submittedName>
</protein>
<dbReference type="Pfam" id="PF05656">
    <property type="entry name" value="DUF805"/>
    <property type="match status" value="1"/>
</dbReference>
<reference evidence="2 3" key="1">
    <citation type="submission" date="2019-12" db="EMBL/GenBank/DDBJ databases">
        <authorList>
            <person name="Feng G."/>
            <person name="Zhu H."/>
        </authorList>
    </citation>
    <scope>NUCLEOTIDE SEQUENCE [LARGE SCALE GENOMIC DNA]</scope>
    <source>
        <strain evidence="2 3">FGD1</strain>
    </source>
</reference>
<dbReference type="InterPro" id="IPR008523">
    <property type="entry name" value="DUF805"/>
</dbReference>
<proteinExistence type="predicted"/>
<name>A0A7X4GLB4_9SPHN</name>
<feature type="transmembrane region" description="Helical" evidence="1">
    <location>
        <begin position="51"/>
        <end position="70"/>
    </location>
</feature>
<dbReference type="Proteomes" id="UP000465810">
    <property type="component" value="Unassembled WGS sequence"/>
</dbReference>
<keyword evidence="1" id="KW-0812">Transmembrane</keyword>
<keyword evidence="3" id="KW-1185">Reference proteome</keyword>
<dbReference type="SUPFAM" id="SSF103473">
    <property type="entry name" value="MFS general substrate transporter"/>
    <property type="match status" value="1"/>
</dbReference>
<sequence>MEWIMLPLKKYADFTGRSGRREFWMFQILVTAVSFVFFISIPELYKTTNLLFAAVSGMALLGLAVPQIALQVRRFHDQDKSGWFALFNLFPYIGPVIVLIFMLIGGTRWENRYGPDPYER</sequence>
<dbReference type="AlphaFoldDB" id="A0A7X4GLB4"/>
<dbReference type="EMBL" id="WVTD01000046">
    <property type="protein sequence ID" value="MYM00356.1"/>
    <property type="molecule type" value="Genomic_DNA"/>
</dbReference>
<gene>
    <name evidence="2" type="ORF">GR702_21700</name>
</gene>
<dbReference type="PANTHER" id="PTHR34980:SF2">
    <property type="entry name" value="INNER MEMBRANE PROTEIN YHAH-RELATED"/>
    <property type="match status" value="1"/>
</dbReference>
<comment type="caution">
    <text evidence="2">The sequence shown here is derived from an EMBL/GenBank/DDBJ whole genome shotgun (WGS) entry which is preliminary data.</text>
</comment>
<dbReference type="GO" id="GO:0005886">
    <property type="term" value="C:plasma membrane"/>
    <property type="evidence" value="ECO:0007669"/>
    <property type="project" value="TreeGrafter"/>
</dbReference>